<dbReference type="Gene3D" id="3.30.300.30">
    <property type="match status" value="1"/>
</dbReference>
<keyword evidence="6" id="KW-1185">Reference proteome</keyword>
<protein>
    <submittedName>
        <fullName evidence="5">Fatty-acyl-CoA synthase</fullName>
        <ecNumber evidence="5">6.2.1.-</ecNumber>
    </submittedName>
</protein>
<dbReference type="GO" id="GO:0016874">
    <property type="term" value="F:ligase activity"/>
    <property type="evidence" value="ECO:0007669"/>
    <property type="project" value="UniProtKB-KW"/>
</dbReference>
<organism evidence="5 6">
    <name type="scientific">Limibacillus halophilus</name>
    <dbReference type="NCBI Taxonomy" id="1579333"/>
    <lineage>
        <taxon>Bacteria</taxon>
        <taxon>Pseudomonadati</taxon>
        <taxon>Pseudomonadota</taxon>
        <taxon>Alphaproteobacteria</taxon>
        <taxon>Rhodospirillales</taxon>
        <taxon>Rhodovibrionaceae</taxon>
        <taxon>Limibacillus</taxon>
    </lineage>
</organism>
<sequence>MDSSNSMTPLMRDSDGLPLRLADFETLWEGLDYAAQGAKGISFFDSLGRLTGILSYRELRDRAVDLALRLNANGFRHGDRLAIVAETTPDFPVFFFGCQYAGVIPVPLPMNVHLGAHDAYIVSLRNMMKAAGVRGVVASDDWIAQVREAASMLEIPFAGPPEDFYALSRKKGSLAPFGKDDPCYIQYSSGSTAFPKGVLGTQLSVTSNARGIGGHALQVRDGDHAVSWLPLYHDMGLVGFCITPMLTQLSLDYLSASSFARRPLVWLTLMSERRGTISFSPTFGYDLCVRKMERRGIEEADLSHWRIAGIGGEMIRPAVLAKFAEVFAPFGFDEKAFLPSYGLAESTLAVTFSGLGRGVRTHRRSELAPDQRDANYSGLHREFAICGKPMPGHELEVRADDGTRCVEGEIGRVFAKGPSVMAGYFGEAEASAEVLGDDGWLDTGDLGYLLDGELVISGRGKDLIIQNGRNIWPQDIEWAVEQLEGVKGSGVAAVSMPSRDGSENVVVVVEARVKAAEEIALLEKQIHSTVYQAAGLKSEVVITTPRSLVRTSSGKLSRAGTLTKLLSGQIAVLNRDDEDAGGSAKRTALAS</sequence>
<evidence type="ECO:0000313" key="6">
    <source>
        <dbReference type="Proteomes" id="UP000581135"/>
    </source>
</evidence>
<evidence type="ECO:0000259" key="3">
    <source>
        <dbReference type="Pfam" id="PF00501"/>
    </source>
</evidence>
<keyword evidence="2 5" id="KW-0436">Ligase</keyword>
<dbReference type="EMBL" id="JACHXA010000009">
    <property type="protein sequence ID" value="MBB3066570.1"/>
    <property type="molecule type" value="Genomic_DNA"/>
</dbReference>
<gene>
    <name evidence="5" type="ORF">FHR98_002878</name>
</gene>
<evidence type="ECO:0000259" key="4">
    <source>
        <dbReference type="Pfam" id="PF14535"/>
    </source>
</evidence>
<comment type="caution">
    <text evidence="5">The sequence shown here is derived from an EMBL/GenBank/DDBJ whole genome shotgun (WGS) entry which is preliminary data.</text>
</comment>
<dbReference type="GO" id="GO:0005886">
    <property type="term" value="C:plasma membrane"/>
    <property type="evidence" value="ECO:0007669"/>
    <property type="project" value="TreeGrafter"/>
</dbReference>
<dbReference type="GO" id="GO:0006633">
    <property type="term" value="P:fatty acid biosynthetic process"/>
    <property type="evidence" value="ECO:0007669"/>
    <property type="project" value="TreeGrafter"/>
</dbReference>
<dbReference type="RefSeq" id="WP_183417402.1">
    <property type="nucleotide sequence ID" value="NZ_JACHXA010000009.1"/>
</dbReference>
<dbReference type="GO" id="GO:0070566">
    <property type="term" value="F:adenylyltransferase activity"/>
    <property type="evidence" value="ECO:0007669"/>
    <property type="project" value="TreeGrafter"/>
</dbReference>
<evidence type="ECO:0000256" key="2">
    <source>
        <dbReference type="ARBA" id="ARBA00022598"/>
    </source>
</evidence>
<name>A0A839SY24_9PROT</name>
<dbReference type="Pfam" id="PF14535">
    <property type="entry name" value="AMP-binding_C_2"/>
    <property type="match status" value="1"/>
</dbReference>
<evidence type="ECO:0000256" key="1">
    <source>
        <dbReference type="ARBA" id="ARBA00006432"/>
    </source>
</evidence>
<dbReference type="CDD" id="cd05931">
    <property type="entry name" value="FAAL"/>
    <property type="match status" value="1"/>
</dbReference>
<feature type="domain" description="AMP-dependent ligase C-terminal" evidence="4">
    <location>
        <begin position="468"/>
        <end position="558"/>
    </location>
</feature>
<dbReference type="Proteomes" id="UP000581135">
    <property type="component" value="Unassembled WGS sequence"/>
</dbReference>
<accession>A0A839SY24</accession>
<dbReference type="Pfam" id="PF00501">
    <property type="entry name" value="AMP-binding"/>
    <property type="match status" value="1"/>
</dbReference>
<evidence type="ECO:0000313" key="5">
    <source>
        <dbReference type="EMBL" id="MBB3066570.1"/>
    </source>
</evidence>
<dbReference type="AlphaFoldDB" id="A0A839SY24"/>
<dbReference type="InterPro" id="IPR045851">
    <property type="entry name" value="AMP-bd_C_sf"/>
</dbReference>
<dbReference type="SUPFAM" id="SSF56801">
    <property type="entry name" value="Acetyl-CoA synthetase-like"/>
    <property type="match status" value="1"/>
</dbReference>
<dbReference type="Gene3D" id="3.40.50.12780">
    <property type="entry name" value="N-terminal domain of ligase-like"/>
    <property type="match status" value="1"/>
</dbReference>
<dbReference type="InterPro" id="IPR028154">
    <property type="entry name" value="AMP-dep_Lig_C"/>
</dbReference>
<reference evidence="5 6" key="1">
    <citation type="submission" date="2020-08" db="EMBL/GenBank/DDBJ databases">
        <title>Genomic Encyclopedia of Type Strains, Phase III (KMG-III): the genomes of soil and plant-associated and newly described type strains.</title>
        <authorList>
            <person name="Whitman W."/>
        </authorList>
    </citation>
    <scope>NUCLEOTIDE SEQUENCE [LARGE SCALE GENOMIC DNA]</scope>
    <source>
        <strain evidence="5 6">CECT 8803</strain>
    </source>
</reference>
<dbReference type="InterPro" id="IPR040097">
    <property type="entry name" value="FAAL/FAAC"/>
</dbReference>
<dbReference type="InterPro" id="IPR000873">
    <property type="entry name" value="AMP-dep_synth/lig_dom"/>
</dbReference>
<dbReference type="EC" id="6.2.1.-" evidence="5"/>
<comment type="similarity">
    <text evidence="1">Belongs to the ATP-dependent AMP-binding enzyme family.</text>
</comment>
<feature type="domain" description="AMP-dependent synthetase/ligase" evidence="3">
    <location>
        <begin position="54"/>
        <end position="425"/>
    </location>
</feature>
<dbReference type="PANTHER" id="PTHR22754:SF32">
    <property type="entry name" value="DISCO-INTERACTING PROTEIN 2"/>
    <property type="match status" value="1"/>
</dbReference>
<proteinExistence type="inferred from homology"/>
<dbReference type="NCBIfam" id="NF006624">
    <property type="entry name" value="PRK09192.1"/>
    <property type="match status" value="1"/>
</dbReference>
<dbReference type="InterPro" id="IPR042099">
    <property type="entry name" value="ANL_N_sf"/>
</dbReference>
<dbReference type="PANTHER" id="PTHR22754">
    <property type="entry name" value="DISCO-INTERACTING PROTEIN 2 DIP2 -RELATED"/>
    <property type="match status" value="1"/>
</dbReference>